<evidence type="ECO:0000313" key="1">
    <source>
        <dbReference type="EMBL" id="CAI5793789.1"/>
    </source>
</evidence>
<organism evidence="1 2">
    <name type="scientific">Podarcis lilfordi</name>
    <name type="common">Lilford's wall lizard</name>
    <dbReference type="NCBI Taxonomy" id="74358"/>
    <lineage>
        <taxon>Eukaryota</taxon>
        <taxon>Metazoa</taxon>
        <taxon>Chordata</taxon>
        <taxon>Craniata</taxon>
        <taxon>Vertebrata</taxon>
        <taxon>Euteleostomi</taxon>
        <taxon>Lepidosauria</taxon>
        <taxon>Squamata</taxon>
        <taxon>Bifurcata</taxon>
        <taxon>Unidentata</taxon>
        <taxon>Episquamata</taxon>
        <taxon>Laterata</taxon>
        <taxon>Lacertibaenia</taxon>
        <taxon>Lacertidae</taxon>
        <taxon>Podarcis</taxon>
    </lineage>
</organism>
<gene>
    <name evidence="1" type="ORF">PODLI_1B041303</name>
</gene>
<reference evidence="1" key="1">
    <citation type="submission" date="2022-12" db="EMBL/GenBank/DDBJ databases">
        <authorList>
            <person name="Alioto T."/>
            <person name="Alioto T."/>
            <person name="Gomez Garrido J."/>
        </authorList>
    </citation>
    <scope>NUCLEOTIDE SEQUENCE</scope>
</reference>
<dbReference type="Proteomes" id="UP001178461">
    <property type="component" value="Chromosome Z"/>
</dbReference>
<sequence length="59" mass="7078">LEKRRLRGDMIAMFKYIKGCHIEEGERLFSAAPEKRTRSNGSKLQERRFHLNIRKNFLT</sequence>
<evidence type="ECO:0000313" key="2">
    <source>
        <dbReference type="Proteomes" id="UP001178461"/>
    </source>
</evidence>
<accession>A0AA35LCV3</accession>
<feature type="non-terminal residue" evidence="1">
    <location>
        <position position="59"/>
    </location>
</feature>
<dbReference type="AlphaFoldDB" id="A0AA35LCV3"/>
<protein>
    <submittedName>
        <fullName evidence="1">Uncharacterized protein</fullName>
    </submittedName>
</protein>
<dbReference type="EMBL" id="OX395140">
    <property type="protein sequence ID" value="CAI5793789.1"/>
    <property type="molecule type" value="Genomic_DNA"/>
</dbReference>
<feature type="non-terminal residue" evidence="1">
    <location>
        <position position="1"/>
    </location>
</feature>
<proteinExistence type="predicted"/>
<keyword evidence="2" id="KW-1185">Reference proteome</keyword>
<name>A0AA35LCV3_9SAUR</name>